<sequence length="245" mass="27191">MELVSQYIDLQALESGQIQERDHGLSRGEQPSDHDPRKRRKGNRHPNSSARISAAVGPLHMDHAMNHNIPNAGSTVASSSVTREGSIDQLPSSRPQDNTLDEFRYAHSRQDGDIHPHLNAVDLAQGNGNARLNQLNGITCNNTEELFSMASAIPNASAGCVGAIQPVRVNVVDEMPQISSSWSRLGDEFQHSELSRDYSFEEYLLIFAYRYRPSIRSQPTTTCLLGDGHDKACTEFGRSWSQFVF</sequence>
<feature type="compositionally biased region" description="Polar residues" evidence="1">
    <location>
        <begin position="68"/>
        <end position="98"/>
    </location>
</feature>
<feature type="compositionally biased region" description="Basic and acidic residues" evidence="1">
    <location>
        <begin position="19"/>
        <end position="36"/>
    </location>
</feature>
<proteinExistence type="predicted"/>
<organism evidence="2 3">
    <name type="scientific">Corynespora cassiicola Philippines</name>
    <dbReference type="NCBI Taxonomy" id="1448308"/>
    <lineage>
        <taxon>Eukaryota</taxon>
        <taxon>Fungi</taxon>
        <taxon>Dikarya</taxon>
        <taxon>Ascomycota</taxon>
        <taxon>Pezizomycotina</taxon>
        <taxon>Dothideomycetes</taxon>
        <taxon>Pleosporomycetidae</taxon>
        <taxon>Pleosporales</taxon>
        <taxon>Corynesporascaceae</taxon>
        <taxon>Corynespora</taxon>
    </lineage>
</organism>
<evidence type="ECO:0000313" key="2">
    <source>
        <dbReference type="EMBL" id="PSN58581.1"/>
    </source>
</evidence>
<accession>A0A2T2MZD9</accession>
<dbReference type="EMBL" id="KZ678277">
    <property type="protein sequence ID" value="PSN58581.1"/>
    <property type="molecule type" value="Genomic_DNA"/>
</dbReference>
<feature type="region of interest" description="Disordered" evidence="1">
    <location>
        <begin position="14"/>
        <end position="50"/>
    </location>
</feature>
<protein>
    <submittedName>
        <fullName evidence="2">Uncharacterized protein</fullName>
    </submittedName>
</protein>
<name>A0A2T2MZD9_CORCC</name>
<keyword evidence="3" id="KW-1185">Reference proteome</keyword>
<dbReference type="AlphaFoldDB" id="A0A2T2MZD9"/>
<reference evidence="2 3" key="1">
    <citation type="journal article" date="2018" name="Front. Microbiol.">
        <title>Genome-Wide Analysis of Corynespora cassiicola Leaf Fall Disease Putative Effectors.</title>
        <authorList>
            <person name="Lopez D."/>
            <person name="Ribeiro S."/>
            <person name="Label P."/>
            <person name="Fumanal B."/>
            <person name="Venisse J.S."/>
            <person name="Kohler A."/>
            <person name="de Oliveira R.R."/>
            <person name="Labutti K."/>
            <person name="Lipzen A."/>
            <person name="Lail K."/>
            <person name="Bauer D."/>
            <person name="Ohm R.A."/>
            <person name="Barry K.W."/>
            <person name="Spatafora J."/>
            <person name="Grigoriev I.V."/>
            <person name="Martin F.M."/>
            <person name="Pujade-Renaud V."/>
        </authorList>
    </citation>
    <scope>NUCLEOTIDE SEQUENCE [LARGE SCALE GENOMIC DNA]</scope>
    <source>
        <strain evidence="2 3">Philippines</strain>
    </source>
</reference>
<gene>
    <name evidence="2" type="ORF">BS50DRAFT_142936</name>
</gene>
<evidence type="ECO:0000256" key="1">
    <source>
        <dbReference type="SAM" id="MobiDB-lite"/>
    </source>
</evidence>
<dbReference type="Proteomes" id="UP000240883">
    <property type="component" value="Unassembled WGS sequence"/>
</dbReference>
<feature type="region of interest" description="Disordered" evidence="1">
    <location>
        <begin position="63"/>
        <end position="98"/>
    </location>
</feature>
<evidence type="ECO:0000313" key="3">
    <source>
        <dbReference type="Proteomes" id="UP000240883"/>
    </source>
</evidence>